<accession>A0A0S7B7S9</accession>
<dbReference type="EMBL" id="DF967972">
    <property type="protein sequence ID" value="GAP13319.1"/>
    <property type="molecule type" value="Genomic_DNA"/>
</dbReference>
<keyword evidence="2" id="KW-1133">Transmembrane helix</keyword>
<feature type="transmembrane region" description="Helical" evidence="2">
    <location>
        <begin position="265"/>
        <end position="285"/>
    </location>
</feature>
<dbReference type="OrthoDB" id="5470190at2"/>
<evidence type="ECO:0000259" key="3">
    <source>
        <dbReference type="Pfam" id="PF00892"/>
    </source>
</evidence>
<feature type="domain" description="EamA" evidence="3">
    <location>
        <begin position="162"/>
        <end position="307"/>
    </location>
</feature>
<evidence type="ECO:0000313" key="4">
    <source>
        <dbReference type="EMBL" id="GAP13319.1"/>
    </source>
</evidence>
<dbReference type="SUPFAM" id="SSF103481">
    <property type="entry name" value="Multidrug resistance efflux transporter EmrE"/>
    <property type="match status" value="2"/>
</dbReference>
<feature type="transmembrane region" description="Helical" evidence="2">
    <location>
        <begin position="12"/>
        <end position="36"/>
    </location>
</feature>
<feature type="transmembrane region" description="Helical" evidence="2">
    <location>
        <begin position="135"/>
        <end position="155"/>
    </location>
</feature>
<evidence type="ECO:0000256" key="2">
    <source>
        <dbReference type="SAM" id="Phobius"/>
    </source>
</evidence>
<sequence length="331" mass="35526">MPDGNLNSTPRLARGYAVAFVSALILSTTGILIGYLTRTYGLPALVLAFWRDLFVMLSLLPVLGIVRPGLLRVERRHLAFLAGYGLALSLFNALWTLSVVLNGAAVATVLVYCSSAFTALLGWRLLHERLDWARGLAVAVSLGGCVLVAGAYDPAVWRSNLPAILTGIVSGLLYAIYSLMGRTASQRGLNSWTTLLYTFGFASAFLLIYNFLPFKLPGAATVPAEMLWLGDAWKGWGMLLLLAAGPTLVGFGLYNVSLSYLPSSLANLIVTLEPAFTVVLAYGLLGERLTTVQLGGSLLILSAVVLLRIYEGRLESRSRSARTGLKEAISP</sequence>
<dbReference type="STRING" id="360412.LARV_01072"/>
<dbReference type="AlphaFoldDB" id="A0A0S7B7S9"/>
<keyword evidence="2" id="KW-0812">Transmembrane</keyword>
<name>A0A0S7B7S9_9CHLR</name>
<dbReference type="InterPro" id="IPR000620">
    <property type="entry name" value="EamA_dom"/>
</dbReference>
<dbReference type="Gene3D" id="1.10.3730.20">
    <property type="match status" value="1"/>
</dbReference>
<feature type="transmembrane region" description="Helical" evidence="2">
    <location>
        <begin position="192"/>
        <end position="212"/>
    </location>
</feature>
<feature type="domain" description="EamA" evidence="3">
    <location>
        <begin position="14"/>
        <end position="148"/>
    </location>
</feature>
<keyword evidence="5" id="KW-1185">Reference proteome</keyword>
<dbReference type="Pfam" id="PF00892">
    <property type="entry name" value="EamA"/>
    <property type="match status" value="2"/>
</dbReference>
<reference evidence="4" key="1">
    <citation type="submission" date="2015-07" db="EMBL/GenBank/DDBJ databases">
        <title>Draft Genome Sequences of Anaerolinea thermolimosa IMO-1, Bellilinea caldifistulae GOMI-1, Leptolinea tardivitalis YMTK-2, Levilinea saccharolytica KIBI-1,Longilinea arvoryzae KOME-1, Previously Described as Members of the Anaerolineaceae (Chloroflexi).</title>
        <authorList>
            <person name="Sekiguchi Y."/>
            <person name="Ohashi A."/>
            <person name="Matsuura N."/>
            <person name="Tourlousse M.D."/>
        </authorList>
    </citation>
    <scope>NUCLEOTIDE SEQUENCE [LARGE SCALE GENOMIC DNA]</scope>
    <source>
        <strain evidence="4">KOME-1</strain>
    </source>
</reference>
<keyword evidence="2" id="KW-0472">Membrane</keyword>
<proteinExistence type="inferred from homology"/>
<feature type="transmembrane region" description="Helical" evidence="2">
    <location>
        <begin position="232"/>
        <end position="253"/>
    </location>
</feature>
<dbReference type="Proteomes" id="UP000055060">
    <property type="component" value="Unassembled WGS sequence"/>
</dbReference>
<feature type="transmembrane region" description="Helical" evidence="2">
    <location>
        <begin position="291"/>
        <end position="310"/>
    </location>
</feature>
<evidence type="ECO:0000256" key="1">
    <source>
        <dbReference type="ARBA" id="ARBA00007362"/>
    </source>
</evidence>
<comment type="similarity">
    <text evidence="1">Belongs to the EamA transporter family.</text>
</comment>
<feature type="transmembrane region" description="Helical" evidence="2">
    <location>
        <begin position="48"/>
        <end position="66"/>
    </location>
</feature>
<dbReference type="PANTHER" id="PTHR22911">
    <property type="entry name" value="ACYL-MALONYL CONDENSING ENZYME-RELATED"/>
    <property type="match status" value="1"/>
</dbReference>
<feature type="transmembrane region" description="Helical" evidence="2">
    <location>
        <begin position="161"/>
        <end position="180"/>
    </location>
</feature>
<dbReference type="GO" id="GO:0016020">
    <property type="term" value="C:membrane"/>
    <property type="evidence" value="ECO:0007669"/>
    <property type="project" value="InterPro"/>
</dbReference>
<feature type="transmembrane region" description="Helical" evidence="2">
    <location>
        <begin position="103"/>
        <end position="123"/>
    </location>
</feature>
<evidence type="ECO:0000313" key="5">
    <source>
        <dbReference type="Proteomes" id="UP000055060"/>
    </source>
</evidence>
<feature type="transmembrane region" description="Helical" evidence="2">
    <location>
        <begin position="78"/>
        <end position="97"/>
    </location>
</feature>
<dbReference type="RefSeq" id="WP_075072665.1">
    <property type="nucleotide sequence ID" value="NZ_DF967972.1"/>
</dbReference>
<dbReference type="InterPro" id="IPR037185">
    <property type="entry name" value="EmrE-like"/>
</dbReference>
<gene>
    <name evidence="4" type="ORF">LARV_01072</name>
</gene>
<organism evidence="4">
    <name type="scientific">Longilinea arvoryzae</name>
    <dbReference type="NCBI Taxonomy" id="360412"/>
    <lineage>
        <taxon>Bacteria</taxon>
        <taxon>Bacillati</taxon>
        <taxon>Chloroflexota</taxon>
        <taxon>Anaerolineae</taxon>
        <taxon>Anaerolineales</taxon>
        <taxon>Anaerolineaceae</taxon>
        <taxon>Longilinea</taxon>
    </lineage>
</organism>
<protein>
    <submittedName>
        <fullName evidence="4">Predicted permease, DMT superfamily</fullName>
    </submittedName>
</protein>